<dbReference type="GO" id="GO:0046872">
    <property type="term" value="F:metal ion binding"/>
    <property type="evidence" value="ECO:0007669"/>
    <property type="project" value="UniProtKB-KW"/>
</dbReference>
<keyword evidence="6" id="KW-0808">Transferase</keyword>
<dbReference type="UniPathway" id="UPA00253">
    <property type="reaction ID" value="UER00327"/>
</dbReference>
<evidence type="ECO:0000256" key="9">
    <source>
        <dbReference type="ARBA" id="ARBA00023014"/>
    </source>
</evidence>
<dbReference type="Proteomes" id="UP000177942">
    <property type="component" value="Unassembled WGS sequence"/>
</dbReference>
<dbReference type="InterPro" id="IPR036094">
    <property type="entry name" value="NadA_sf"/>
</dbReference>
<dbReference type="STRING" id="1798407.A3A16_03235"/>
<dbReference type="Pfam" id="PF02445">
    <property type="entry name" value="NadA"/>
    <property type="match status" value="1"/>
</dbReference>
<comment type="pathway">
    <text evidence="2">Cofactor biosynthesis; NAD(+) biosynthesis; quinolinate from iminoaspartate: step 1/1.</text>
</comment>
<evidence type="ECO:0000256" key="1">
    <source>
        <dbReference type="ARBA" id="ARBA00001966"/>
    </source>
</evidence>
<comment type="caution">
    <text evidence="10">The sequence shown here is derived from an EMBL/GenBank/DDBJ whole genome shotgun (WGS) entry which is preliminary data.</text>
</comment>
<evidence type="ECO:0000256" key="2">
    <source>
        <dbReference type="ARBA" id="ARBA00005065"/>
    </source>
</evidence>
<evidence type="ECO:0000313" key="11">
    <source>
        <dbReference type="Proteomes" id="UP000177942"/>
    </source>
</evidence>
<dbReference type="GO" id="GO:0034628">
    <property type="term" value="P:'de novo' NAD+ biosynthetic process from L-aspartate"/>
    <property type="evidence" value="ECO:0007669"/>
    <property type="project" value="TreeGrafter"/>
</dbReference>
<dbReference type="InterPro" id="IPR003473">
    <property type="entry name" value="NadA"/>
</dbReference>
<keyword evidence="7" id="KW-0479">Metal-binding</keyword>
<sequence>MNAVQLGVKWYELFSRYAEDLYPSRYTREKCHELAEQAIEIKRLAQEKRSTIVAHNYLYPEFHEIADFVGDSLGLSFRVRDNRASRVDFQSVFFMGATAKIITGDSTRVFVSDSPDILGCSLVFGTDYDWLENWKRQHPDGILVTYINSDAYTKAISDYISTSRNTDKIIVQAAKANPGKKILVLPDKYLGHVMKIRALELATQQGVQIDPEQIEVYDVIKGEFWAACYVHQQIGSDAAEIALLENPDAELMIHPECGCAASCLMKLHERKIPRARAYFLSTEQMVEHARKSPAKRILVATEKGMIYRLRKEAPGKEFLPVSTQAECRYMKANVFEKLLRSLREDRLEIVFCDDCCDPKKPHQDDHCIHIQKSIAQKAKIAIERMMAI</sequence>
<keyword evidence="9" id="KW-0411">Iron-sulfur</keyword>
<dbReference type="PANTHER" id="PTHR30573">
    <property type="entry name" value="QUINOLINATE SYNTHETASE A"/>
    <property type="match status" value="1"/>
</dbReference>
<gene>
    <name evidence="10" type="ORF">A3A16_03235</name>
</gene>
<accession>A0A1G1ZP64</accession>
<name>A0A1G1ZP64_9BACT</name>
<evidence type="ECO:0000313" key="10">
    <source>
        <dbReference type="EMBL" id="OGY66219.1"/>
    </source>
</evidence>
<proteinExistence type="predicted"/>
<dbReference type="EC" id="2.5.1.72" evidence="3"/>
<comment type="cofactor">
    <cofactor evidence="1">
        <name>[4Fe-4S] cluster</name>
        <dbReference type="ChEBI" id="CHEBI:49883"/>
    </cofactor>
</comment>
<evidence type="ECO:0000256" key="8">
    <source>
        <dbReference type="ARBA" id="ARBA00023004"/>
    </source>
</evidence>
<keyword evidence="8" id="KW-0408">Iron</keyword>
<dbReference type="AlphaFoldDB" id="A0A1G1ZP64"/>
<dbReference type="PANTHER" id="PTHR30573:SF0">
    <property type="entry name" value="QUINOLINATE SYNTHASE, CHLOROPLASTIC"/>
    <property type="match status" value="1"/>
</dbReference>
<dbReference type="GO" id="GO:0051539">
    <property type="term" value="F:4 iron, 4 sulfur cluster binding"/>
    <property type="evidence" value="ECO:0007669"/>
    <property type="project" value="UniProtKB-KW"/>
</dbReference>
<dbReference type="EMBL" id="MHJJ01000003">
    <property type="protein sequence ID" value="OGY66219.1"/>
    <property type="molecule type" value="Genomic_DNA"/>
</dbReference>
<keyword evidence="4" id="KW-0004">4Fe-4S</keyword>
<protein>
    <recommendedName>
        <fullName evidence="3">quinolinate synthase</fullName>
        <ecNumber evidence="3">2.5.1.72</ecNumber>
    </recommendedName>
</protein>
<organism evidence="10 11">
    <name type="scientific">Candidatus Harrisonbacteria bacterium RIFCSPLOWO2_01_FULL_44_18</name>
    <dbReference type="NCBI Taxonomy" id="1798407"/>
    <lineage>
        <taxon>Bacteria</taxon>
        <taxon>Candidatus Harrisoniibacteriota</taxon>
    </lineage>
</organism>
<dbReference type="SUPFAM" id="SSF142754">
    <property type="entry name" value="NadA-like"/>
    <property type="match status" value="1"/>
</dbReference>
<dbReference type="Gene3D" id="3.40.50.10800">
    <property type="entry name" value="NadA-like"/>
    <property type="match status" value="3"/>
</dbReference>
<dbReference type="GO" id="GO:0008987">
    <property type="term" value="F:quinolinate synthetase A activity"/>
    <property type="evidence" value="ECO:0007669"/>
    <property type="project" value="InterPro"/>
</dbReference>
<reference evidence="10 11" key="1">
    <citation type="journal article" date="2016" name="Nat. Commun.">
        <title>Thousands of microbial genomes shed light on interconnected biogeochemical processes in an aquifer system.</title>
        <authorList>
            <person name="Anantharaman K."/>
            <person name="Brown C.T."/>
            <person name="Hug L.A."/>
            <person name="Sharon I."/>
            <person name="Castelle C.J."/>
            <person name="Probst A.J."/>
            <person name="Thomas B.C."/>
            <person name="Singh A."/>
            <person name="Wilkins M.J."/>
            <person name="Karaoz U."/>
            <person name="Brodie E.L."/>
            <person name="Williams K.H."/>
            <person name="Hubbard S.S."/>
            <person name="Banfield J.F."/>
        </authorList>
    </citation>
    <scope>NUCLEOTIDE SEQUENCE [LARGE SCALE GENOMIC DNA]</scope>
</reference>
<evidence type="ECO:0000256" key="3">
    <source>
        <dbReference type="ARBA" id="ARBA00012669"/>
    </source>
</evidence>
<keyword evidence="5" id="KW-0662">Pyridine nucleotide biosynthesis</keyword>
<evidence type="ECO:0000256" key="5">
    <source>
        <dbReference type="ARBA" id="ARBA00022642"/>
    </source>
</evidence>
<evidence type="ECO:0000256" key="7">
    <source>
        <dbReference type="ARBA" id="ARBA00022723"/>
    </source>
</evidence>
<evidence type="ECO:0000256" key="4">
    <source>
        <dbReference type="ARBA" id="ARBA00022485"/>
    </source>
</evidence>
<evidence type="ECO:0000256" key="6">
    <source>
        <dbReference type="ARBA" id="ARBA00022679"/>
    </source>
</evidence>